<dbReference type="VEuPathDB" id="MicrosporidiaDB:M153_24140001108"/>
<dbReference type="AlphaFoldDB" id="A0A0R0LUE5"/>
<proteinExistence type="predicted"/>
<sequence>MSSFFYRLLNCLSNNRSEPNKSGKDTQMSYNQIRNEYDGDKNFVDKYESDITKGNNGFENPMYQSNENIRYDSVQKEMVKKQKDNGLRQKIIRLLKKKETFEPIDNTLDLSDDFSSMESSNSNITENSNIYDENDRCNGLIEQCDTFCLKEAMNESERSKFVRQKFVKNGIEKTLNDYKEYWNPQESKDFDNLEDSRYSNDEMTDRPLSKMTRINPFNKLVNQTEE</sequence>
<accession>A0A0R0LUE5</accession>
<reference evidence="1 2" key="1">
    <citation type="submission" date="2015-07" db="EMBL/GenBank/DDBJ databases">
        <title>The genome of Pseudoloma neurophilia, a relevant intracellular parasite of the zebrafish.</title>
        <authorList>
            <person name="Ndikumana S."/>
            <person name="Pelin A."/>
            <person name="Sanders J."/>
            <person name="Corradi N."/>
        </authorList>
    </citation>
    <scope>NUCLEOTIDE SEQUENCE [LARGE SCALE GENOMIC DNA]</scope>
    <source>
        <strain evidence="1 2">MK1</strain>
    </source>
</reference>
<evidence type="ECO:0000313" key="2">
    <source>
        <dbReference type="Proteomes" id="UP000051530"/>
    </source>
</evidence>
<dbReference type="EMBL" id="LGUB01000634">
    <property type="protein sequence ID" value="KRH92856.1"/>
    <property type="molecule type" value="Genomic_DNA"/>
</dbReference>
<comment type="caution">
    <text evidence="1">The sequence shown here is derived from an EMBL/GenBank/DDBJ whole genome shotgun (WGS) entry which is preliminary data.</text>
</comment>
<protein>
    <submittedName>
        <fullName evidence="1">Uncharacterized protein</fullName>
    </submittedName>
</protein>
<organism evidence="1 2">
    <name type="scientific">Pseudoloma neurophilia</name>
    <dbReference type="NCBI Taxonomy" id="146866"/>
    <lineage>
        <taxon>Eukaryota</taxon>
        <taxon>Fungi</taxon>
        <taxon>Fungi incertae sedis</taxon>
        <taxon>Microsporidia</taxon>
        <taxon>Pseudoloma</taxon>
    </lineage>
</organism>
<evidence type="ECO:0000313" key="1">
    <source>
        <dbReference type="EMBL" id="KRH92856.1"/>
    </source>
</evidence>
<gene>
    <name evidence="1" type="ORF">M153_24140001108</name>
</gene>
<name>A0A0R0LUE5_9MICR</name>
<dbReference type="Proteomes" id="UP000051530">
    <property type="component" value="Unassembled WGS sequence"/>
</dbReference>
<keyword evidence="2" id="KW-1185">Reference proteome</keyword>